<dbReference type="Gene3D" id="3.10.450.50">
    <property type="match status" value="1"/>
</dbReference>
<proteinExistence type="predicted"/>
<sequence length="165" mass="17702">MSLPAQVTAFWSKRDQAFLDNIDKDYADEFTLTFVGPHTPPFMTPDKMTMTKDKLPMAMGNLMQAFPDLEFKAVEEIKEVEPGKFQALTAVSGTHTGGAFSPAPHLEAIPATGKAVTIGPETFTVYMKDGKVTAVTVECLHAGKPVGPPGFYTEIGGVMKPPPAA</sequence>
<organism evidence="1 2">
    <name type="scientific">Pycnococcus provasolii</name>
    <dbReference type="NCBI Taxonomy" id="41880"/>
    <lineage>
        <taxon>Eukaryota</taxon>
        <taxon>Viridiplantae</taxon>
        <taxon>Chlorophyta</taxon>
        <taxon>Pseudoscourfieldiophyceae</taxon>
        <taxon>Pseudoscourfieldiales</taxon>
        <taxon>Pycnococcaceae</taxon>
        <taxon>Pycnococcus</taxon>
    </lineage>
</organism>
<protein>
    <recommendedName>
        <fullName evidence="3">SnoaL-like domain-containing protein</fullName>
    </recommendedName>
</protein>
<dbReference type="Proteomes" id="UP000660262">
    <property type="component" value="Unassembled WGS sequence"/>
</dbReference>
<evidence type="ECO:0000313" key="2">
    <source>
        <dbReference type="Proteomes" id="UP000660262"/>
    </source>
</evidence>
<dbReference type="AlphaFoldDB" id="A0A830I169"/>
<reference evidence="1" key="1">
    <citation type="submission" date="2020-10" db="EMBL/GenBank/DDBJ databases">
        <title>Unveiling of a novel bifunctional photoreceptor, Dualchrome1, isolated from a cosmopolitan green alga.</title>
        <authorList>
            <person name="Suzuki S."/>
            <person name="Kawachi M."/>
        </authorList>
    </citation>
    <scope>NUCLEOTIDE SEQUENCE</scope>
    <source>
        <strain evidence="1">NIES 2893</strain>
    </source>
</reference>
<dbReference type="EMBL" id="BNJQ01000031">
    <property type="protein sequence ID" value="GHP10799.1"/>
    <property type="molecule type" value="Genomic_DNA"/>
</dbReference>
<evidence type="ECO:0008006" key="3">
    <source>
        <dbReference type="Google" id="ProtNLM"/>
    </source>
</evidence>
<gene>
    <name evidence="1" type="ORF">PPROV_000953000</name>
</gene>
<evidence type="ECO:0000313" key="1">
    <source>
        <dbReference type="EMBL" id="GHP10799.1"/>
    </source>
</evidence>
<keyword evidence="2" id="KW-1185">Reference proteome</keyword>
<dbReference type="SUPFAM" id="SSF54427">
    <property type="entry name" value="NTF2-like"/>
    <property type="match status" value="1"/>
</dbReference>
<accession>A0A830I169</accession>
<dbReference type="InterPro" id="IPR032710">
    <property type="entry name" value="NTF2-like_dom_sf"/>
</dbReference>
<name>A0A830I169_9CHLO</name>
<dbReference type="OrthoDB" id="10542774at2759"/>
<comment type="caution">
    <text evidence="1">The sequence shown here is derived from an EMBL/GenBank/DDBJ whole genome shotgun (WGS) entry which is preliminary data.</text>
</comment>